<evidence type="ECO:0000313" key="3">
    <source>
        <dbReference type="Proteomes" id="UP000184267"/>
    </source>
</evidence>
<dbReference type="OMA" id="TRPSMGC"/>
<feature type="compositionally biased region" description="Polar residues" evidence="1">
    <location>
        <begin position="1"/>
        <end position="14"/>
    </location>
</feature>
<proteinExistence type="predicted"/>
<dbReference type="Proteomes" id="UP000184267">
    <property type="component" value="Unassembled WGS sequence"/>
</dbReference>
<accession>A0A1M2VZP0</accession>
<feature type="region of interest" description="Disordered" evidence="1">
    <location>
        <begin position="1"/>
        <end position="20"/>
    </location>
</feature>
<organism evidence="2 3">
    <name type="scientific">Trametes pubescens</name>
    <name type="common">White-rot fungus</name>
    <dbReference type="NCBI Taxonomy" id="154538"/>
    <lineage>
        <taxon>Eukaryota</taxon>
        <taxon>Fungi</taxon>
        <taxon>Dikarya</taxon>
        <taxon>Basidiomycota</taxon>
        <taxon>Agaricomycotina</taxon>
        <taxon>Agaricomycetes</taxon>
        <taxon>Polyporales</taxon>
        <taxon>Polyporaceae</taxon>
        <taxon>Trametes</taxon>
    </lineage>
</organism>
<reference evidence="2 3" key="1">
    <citation type="submission" date="2016-10" db="EMBL/GenBank/DDBJ databases">
        <title>Genome sequence of the basidiomycete white-rot fungus Trametes pubescens.</title>
        <authorList>
            <person name="Makela M.R."/>
            <person name="Granchi Z."/>
            <person name="Peng M."/>
            <person name="De Vries R.P."/>
            <person name="Grigoriev I."/>
            <person name="Riley R."/>
            <person name="Hilden K."/>
        </authorList>
    </citation>
    <scope>NUCLEOTIDE SEQUENCE [LARGE SCALE GENOMIC DNA]</scope>
    <source>
        <strain evidence="2 3">FBCC735</strain>
    </source>
</reference>
<evidence type="ECO:0000313" key="2">
    <source>
        <dbReference type="EMBL" id="OJT13000.1"/>
    </source>
</evidence>
<keyword evidence="3" id="KW-1185">Reference proteome</keyword>
<dbReference type="AlphaFoldDB" id="A0A1M2VZP0"/>
<feature type="region of interest" description="Disordered" evidence="1">
    <location>
        <begin position="28"/>
        <end position="78"/>
    </location>
</feature>
<dbReference type="EMBL" id="MNAD01000441">
    <property type="protein sequence ID" value="OJT13000.1"/>
    <property type="molecule type" value="Genomic_DNA"/>
</dbReference>
<feature type="compositionally biased region" description="Polar residues" evidence="1">
    <location>
        <begin position="69"/>
        <end position="78"/>
    </location>
</feature>
<dbReference type="OrthoDB" id="2757352at2759"/>
<evidence type="ECO:0000256" key="1">
    <source>
        <dbReference type="SAM" id="MobiDB-lite"/>
    </source>
</evidence>
<protein>
    <submittedName>
        <fullName evidence="2">Uncharacterized protein</fullName>
    </submittedName>
</protein>
<sequence length="78" mass="8018">MSNNASQSTDSQKQVVDDAASFTSATSTLYDGKSSSTTKKSSKKSKGTKLDASATSFAKKAGEEGWSAPTATRPSMGC</sequence>
<name>A0A1M2VZP0_TRAPU</name>
<gene>
    <name evidence="2" type="ORF">TRAPUB_10477</name>
</gene>
<comment type="caution">
    <text evidence="2">The sequence shown here is derived from an EMBL/GenBank/DDBJ whole genome shotgun (WGS) entry which is preliminary data.</text>
</comment>